<protein>
    <submittedName>
        <fullName evidence="2">Uncharacterized protein</fullName>
    </submittedName>
</protein>
<sequence length="54" mass="6277">MRCEDKTNPTVEPTIRPAREEVKAKRGRRVKIRRARQKNQSSARAGGKCRWKQG</sequence>
<keyword evidence="3" id="KW-1185">Reference proteome</keyword>
<evidence type="ECO:0000256" key="1">
    <source>
        <dbReference type="SAM" id="MobiDB-lite"/>
    </source>
</evidence>
<evidence type="ECO:0000313" key="2">
    <source>
        <dbReference type="EMBL" id="KAH3816596.1"/>
    </source>
</evidence>
<dbReference type="Proteomes" id="UP000828390">
    <property type="component" value="Unassembled WGS sequence"/>
</dbReference>
<evidence type="ECO:0000313" key="3">
    <source>
        <dbReference type="Proteomes" id="UP000828390"/>
    </source>
</evidence>
<organism evidence="2 3">
    <name type="scientific">Dreissena polymorpha</name>
    <name type="common">Zebra mussel</name>
    <name type="synonym">Mytilus polymorpha</name>
    <dbReference type="NCBI Taxonomy" id="45954"/>
    <lineage>
        <taxon>Eukaryota</taxon>
        <taxon>Metazoa</taxon>
        <taxon>Spiralia</taxon>
        <taxon>Lophotrochozoa</taxon>
        <taxon>Mollusca</taxon>
        <taxon>Bivalvia</taxon>
        <taxon>Autobranchia</taxon>
        <taxon>Heteroconchia</taxon>
        <taxon>Euheterodonta</taxon>
        <taxon>Imparidentia</taxon>
        <taxon>Neoheterodontei</taxon>
        <taxon>Myida</taxon>
        <taxon>Dreissenoidea</taxon>
        <taxon>Dreissenidae</taxon>
        <taxon>Dreissena</taxon>
    </lineage>
</organism>
<dbReference type="AlphaFoldDB" id="A0A9D4GJH1"/>
<dbReference type="EMBL" id="JAIWYP010000005">
    <property type="protein sequence ID" value="KAH3816596.1"/>
    <property type="molecule type" value="Genomic_DNA"/>
</dbReference>
<proteinExistence type="predicted"/>
<name>A0A9D4GJH1_DREPO</name>
<gene>
    <name evidence="2" type="ORF">DPMN_118114</name>
</gene>
<reference evidence="2" key="2">
    <citation type="submission" date="2020-11" db="EMBL/GenBank/DDBJ databases">
        <authorList>
            <person name="McCartney M.A."/>
            <person name="Auch B."/>
            <person name="Kono T."/>
            <person name="Mallez S."/>
            <person name="Becker A."/>
            <person name="Gohl D.M."/>
            <person name="Silverstein K.A.T."/>
            <person name="Koren S."/>
            <person name="Bechman K.B."/>
            <person name="Herman A."/>
            <person name="Abrahante J.E."/>
            <person name="Garbe J."/>
        </authorList>
    </citation>
    <scope>NUCLEOTIDE SEQUENCE</scope>
    <source>
        <strain evidence="2">Duluth1</strain>
        <tissue evidence="2">Whole animal</tissue>
    </source>
</reference>
<comment type="caution">
    <text evidence="2">The sequence shown here is derived from an EMBL/GenBank/DDBJ whole genome shotgun (WGS) entry which is preliminary data.</text>
</comment>
<feature type="region of interest" description="Disordered" evidence="1">
    <location>
        <begin position="1"/>
        <end position="54"/>
    </location>
</feature>
<reference evidence="2" key="1">
    <citation type="journal article" date="2019" name="bioRxiv">
        <title>The Genome of the Zebra Mussel, Dreissena polymorpha: A Resource for Invasive Species Research.</title>
        <authorList>
            <person name="McCartney M.A."/>
            <person name="Auch B."/>
            <person name="Kono T."/>
            <person name="Mallez S."/>
            <person name="Zhang Y."/>
            <person name="Obille A."/>
            <person name="Becker A."/>
            <person name="Abrahante J.E."/>
            <person name="Garbe J."/>
            <person name="Badalamenti J.P."/>
            <person name="Herman A."/>
            <person name="Mangelson H."/>
            <person name="Liachko I."/>
            <person name="Sullivan S."/>
            <person name="Sone E.D."/>
            <person name="Koren S."/>
            <person name="Silverstein K.A.T."/>
            <person name="Beckman K.B."/>
            <person name="Gohl D.M."/>
        </authorList>
    </citation>
    <scope>NUCLEOTIDE SEQUENCE</scope>
    <source>
        <strain evidence="2">Duluth1</strain>
        <tissue evidence="2">Whole animal</tissue>
    </source>
</reference>
<accession>A0A9D4GJH1</accession>
<feature type="compositionally biased region" description="Basic residues" evidence="1">
    <location>
        <begin position="25"/>
        <end position="37"/>
    </location>
</feature>